<sequence length="419" mass="44594">MILMRSETVEERPAYVRPVAFVADPVVVAASLRPLLENHAAACERERRIVPAVMEALRASGLFHITAPERAGGPGHRLTTHIETVAELAKGCVGTAWSYGLLSGITGTAFALPPAMTERLFQTGEELFCSASAPSGKAVAVPGGYRVSGRWGYGSGCLHADWALNGVMIETDAGVEPALAFLDLRDPACSIEDNWHVAGMAGSGSNMIVARDLFVPDNLILWSSRTPPAEAILAMEGLEPRDRWPMEPLFPLGVLAPMLGAATALLEGVAQAMPRRQIAGWTYAGQSGSEALVGMTGRAAMEIDSAWLHVRRAAGMLDEAAQCRGLTGFDKARIQADCGYAMELLRAAGNRLMDVAGPGAFALSNPLQRIWRDLSVGTRHNALNGQLSIELYGRAITGLPSNIALLPDITPAPTWARPK</sequence>
<dbReference type="GO" id="GO:0005737">
    <property type="term" value="C:cytoplasm"/>
    <property type="evidence" value="ECO:0007669"/>
    <property type="project" value="TreeGrafter"/>
</dbReference>
<dbReference type="PANTHER" id="PTHR48083">
    <property type="entry name" value="MEDIUM-CHAIN SPECIFIC ACYL-COA DEHYDROGENASE, MITOCHONDRIAL-RELATED"/>
    <property type="match status" value="1"/>
</dbReference>
<dbReference type="GO" id="GO:0003995">
    <property type="term" value="F:acyl-CoA dehydrogenase activity"/>
    <property type="evidence" value="ECO:0007669"/>
    <property type="project" value="TreeGrafter"/>
</dbReference>
<evidence type="ECO:0000313" key="6">
    <source>
        <dbReference type="Proteomes" id="UP000217141"/>
    </source>
</evidence>
<evidence type="ECO:0000313" key="5">
    <source>
        <dbReference type="EMBL" id="ASY45987.1"/>
    </source>
</evidence>
<gene>
    <name evidence="5" type="ORF">CJD35_15750</name>
</gene>
<dbReference type="GO" id="GO:0033539">
    <property type="term" value="P:fatty acid beta-oxidation using acyl-CoA dehydrogenase"/>
    <property type="evidence" value="ECO:0007669"/>
    <property type="project" value="TreeGrafter"/>
</dbReference>
<dbReference type="KEGG" id="shyd:CJD35_15750"/>
<dbReference type="PIRSF" id="PIRSF016578">
    <property type="entry name" value="HsaA"/>
    <property type="match status" value="1"/>
</dbReference>
<proteinExistence type="inferred from homology"/>
<dbReference type="Pfam" id="PF08028">
    <property type="entry name" value="Acyl-CoA_dh_2"/>
    <property type="match status" value="1"/>
</dbReference>
<evidence type="ECO:0000256" key="2">
    <source>
        <dbReference type="ARBA" id="ARBA00049661"/>
    </source>
</evidence>
<dbReference type="InterPro" id="IPR013107">
    <property type="entry name" value="Acyl-CoA_DH_C"/>
</dbReference>
<dbReference type="GO" id="GO:0050660">
    <property type="term" value="F:flavin adenine dinucleotide binding"/>
    <property type="evidence" value="ECO:0007669"/>
    <property type="project" value="InterPro"/>
</dbReference>
<dbReference type="Gene3D" id="2.40.110.10">
    <property type="entry name" value="Butyryl-CoA Dehydrogenase, subunit A, domain 2"/>
    <property type="match status" value="1"/>
</dbReference>
<dbReference type="AlphaFoldDB" id="A0A249MXU6"/>
<dbReference type="InterPro" id="IPR046373">
    <property type="entry name" value="Acyl-CoA_Oxase/DH_mid-dom_sf"/>
</dbReference>
<dbReference type="Gene3D" id="1.10.540.10">
    <property type="entry name" value="Acyl-CoA dehydrogenase/oxidase, N-terminal domain"/>
    <property type="match status" value="1"/>
</dbReference>
<keyword evidence="1" id="KW-0560">Oxidoreductase</keyword>
<dbReference type="InterPro" id="IPR050741">
    <property type="entry name" value="Acyl-CoA_dehydrogenase"/>
</dbReference>
<accession>A0A249MXU6</accession>
<dbReference type="InterPro" id="IPR009100">
    <property type="entry name" value="AcylCoA_DH/oxidase_NM_dom_sf"/>
</dbReference>
<dbReference type="InterPro" id="IPR036250">
    <property type="entry name" value="AcylCo_DH-like_C"/>
</dbReference>
<dbReference type="InterPro" id="IPR037069">
    <property type="entry name" value="AcylCoA_DH/ox_N_sf"/>
</dbReference>
<dbReference type="Proteomes" id="UP000217141">
    <property type="component" value="Chromosome II"/>
</dbReference>
<evidence type="ECO:0000259" key="3">
    <source>
        <dbReference type="Pfam" id="PF02771"/>
    </source>
</evidence>
<dbReference type="Gene3D" id="1.20.140.10">
    <property type="entry name" value="Butyryl-CoA Dehydrogenase, subunit A, domain 3"/>
    <property type="match status" value="1"/>
</dbReference>
<feature type="domain" description="Acyl-CoA dehydrogenase/oxidase N-terminal" evidence="3">
    <location>
        <begin position="36"/>
        <end position="107"/>
    </location>
</feature>
<feature type="domain" description="Acyl-CoA dehydrogenase C-terminal" evidence="4">
    <location>
        <begin position="254"/>
        <end position="384"/>
    </location>
</feature>
<comment type="similarity">
    <text evidence="2">Belongs to the HpaH/HsaA monooxygenase family.</text>
</comment>
<dbReference type="SUPFAM" id="SSF47203">
    <property type="entry name" value="Acyl-CoA dehydrogenase C-terminal domain-like"/>
    <property type="match status" value="1"/>
</dbReference>
<evidence type="ECO:0000256" key="1">
    <source>
        <dbReference type="ARBA" id="ARBA00023002"/>
    </source>
</evidence>
<reference evidence="5 6" key="1">
    <citation type="submission" date="2017-08" db="EMBL/GenBank/DDBJ databases">
        <title>Whole Genome Sequence of Sphingobium hydrophobicum C1: Insights into Adaption to the Electronic-waste Contaminated Sediment.</title>
        <authorList>
            <person name="Song D."/>
            <person name="Chen X."/>
            <person name="Xu M."/>
        </authorList>
    </citation>
    <scope>NUCLEOTIDE SEQUENCE [LARGE SCALE GENOMIC DNA]</scope>
    <source>
        <strain evidence="5 6">C1</strain>
    </source>
</reference>
<evidence type="ECO:0000259" key="4">
    <source>
        <dbReference type="Pfam" id="PF08028"/>
    </source>
</evidence>
<dbReference type="InterPro" id="IPR013786">
    <property type="entry name" value="AcylCoA_DH/ox_N"/>
</dbReference>
<dbReference type="GO" id="GO:0016712">
    <property type="term" value="F:oxidoreductase activity, acting on paired donors, with incorporation or reduction of molecular oxygen, reduced flavin or flavoprotein as one donor, and incorporation of one atom of oxygen"/>
    <property type="evidence" value="ECO:0007669"/>
    <property type="project" value="TreeGrafter"/>
</dbReference>
<dbReference type="SUPFAM" id="SSF56645">
    <property type="entry name" value="Acyl-CoA dehydrogenase NM domain-like"/>
    <property type="match status" value="1"/>
</dbReference>
<name>A0A249MXU6_SPHXE</name>
<protein>
    <recommendedName>
        <fullName evidence="7">Acyl-CoA dehydrogenase C-terminal domain-containing protein</fullName>
    </recommendedName>
</protein>
<dbReference type="PANTHER" id="PTHR48083:SF19">
    <property type="entry name" value="FLAVIN-DEPENDENT MONOOXYGENASE, OXYGENASE SUBUNIT HSAA"/>
    <property type="match status" value="1"/>
</dbReference>
<evidence type="ECO:0008006" key="7">
    <source>
        <dbReference type="Google" id="ProtNLM"/>
    </source>
</evidence>
<dbReference type="Pfam" id="PF02771">
    <property type="entry name" value="Acyl-CoA_dh_N"/>
    <property type="match status" value="1"/>
</dbReference>
<organism evidence="5 6">
    <name type="scientific">Sphingobium xenophagum</name>
    <dbReference type="NCBI Taxonomy" id="121428"/>
    <lineage>
        <taxon>Bacteria</taxon>
        <taxon>Pseudomonadati</taxon>
        <taxon>Pseudomonadota</taxon>
        <taxon>Alphaproteobacteria</taxon>
        <taxon>Sphingomonadales</taxon>
        <taxon>Sphingomonadaceae</taxon>
        <taxon>Sphingobium</taxon>
    </lineage>
</organism>
<dbReference type="EMBL" id="CP022746">
    <property type="protein sequence ID" value="ASY45987.1"/>
    <property type="molecule type" value="Genomic_DNA"/>
</dbReference>